<organism evidence="4">
    <name type="scientific">Vitis vinifera</name>
    <name type="common">Grape</name>
    <dbReference type="NCBI Taxonomy" id="29760"/>
    <lineage>
        <taxon>Eukaryota</taxon>
        <taxon>Viridiplantae</taxon>
        <taxon>Streptophyta</taxon>
        <taxon>Embryophyta</taxon>
        <taxon>Tracheophyta</taxon>
        <taxon>Spermatophyta</taxon>
        <taxon>Magnoliopsida</taxon>
        <taxon>eudicotyledons</taxon>
        <taxon>Gunneridae</taxon>
        <taxon>Pentapetalae</taxon>
        <taxon>rosids</taxon>
        <taxon>Vitales</taxon>
        <taxon>Vitaceae</taxon>
        <taxon>Viteae</taxon>
        <taxon>Vitis</taxon>
    </lineage>
</organism>
<dbReference type="Pfam" id="PF13976">
    <property type="entry name" value="gag_pre-integrs"/>
    <property type="match status" value="1"/>
</dbReference>
<keyword evidence="1" id="KW-0863">Zinc-finger</keyword>
<dbReference type="InterPro" id="IPR036875">
    <property type="entry name" value="Znf_CCHC_sf"/>
</dbReference>
<evidence type="ECO:0000259" key="3">
    <source>
        <dbReference type="PROSITE" id="PS50158"/>
    </source>
</evidence>
<evidence type="ECO:0000256" key="1">
    <source>
        <dbReference type="PROSITE-ProRule" id="PRU00047"/>
    </source>
</evidence>
<feature type="region of interest" description="Disordered" evidence="2">
    <location>
        <begin position="63"/>
        <end position="109"/>
    </location>
</feature>
<dbReference type="Pfam" id="PF22936">
    <property type="entry name" value="Pol_BBD"/>
    <property type="match status" value="1"/>
</dbReference>
<sequence>MQVLNLIKEFEMLKMKESETIKDYSDKLLGIVNKVRLLGKDFFDERIVQNILEQEQRRMIRKEESMEGAVQAKAENSGGGKDKKNNNKKKNNKTDNNNKNKDGTYPPCPHCKKTNHPQRKCWWRPNVKCRKCGQIGHMERICKSQQHEEAKASTEQHQEEQLFVATCFTTSNSFSDSWLIDSGCTNHMTNDQELFKELDKTIISKVKIGNGEFISVKGKGTVAIESLTGLKYITDALYVPDIDQNLLSVGQLIEKGFKVIFEDIWCMIKDAKGRDVFKMKMRAKSFALNLMEDEQIAFSSIVSNAELWHRRLGHFHHVGLLYMQKQNLVKSVPLSEDKLAYCVACQYGKQTRRPFPQTAWRVMLISCNWYTSE</sequence>
<dbReference type="Pfam" id="PF14223">
    <property type="entry name" value="Retrotran_gag_2"/>
    <property type="match status" value="1"/>
</dbReference>
<proteinExistence type="predicted"/>
<evidence type="ECO:0000313" key="4">
    <source>
        <dbReference type="EMBL" id="CAN78208.1"/>
    </source>
</evidence>
<dbReference type="PANTHER" id="PTHR35317">
    <property type="entry name" value="OS04G0629600 PROTEIN"/>
    <property type="match status" value="1"/>
</dbReference>
<feature type="compositionally biased region" description="Basic and acidic residues" evidence="2">
    <location>
        <begin position="92"/>
        <end position="102"/>
    </location>
</feature>
<dbReference type="Gene3D" id="4.10.60.10">
    <property type="entry name" value="Zinc finger, CCHC-type"/>
    <property type="match status" value="1"/>
</dbReference>
<evidence type="ECO:0000256" key="2">
    <source>
        <dbReference type="SAM" id="MobiDB-lite"/>
    </source>
</evidence>
<dbReference type="PANTHER" id="PTHR35317:SF11">
    <property type="entry name" value="CCHC-TYPE DOMAIN-CONTAINING PROTEIN"/>
    <property type="match status" value="1"/>
</dbReference>
<dbReference type="GO" id="GO:0003676">
    <property type="term" value="F:nucleic acid binding"/>
    <property type="evidence" value="ECO:0007669"/>
    <property type="project" value="InterPro"/>
</dbReference>
<keyword evidence="1" id="KW-0479">Metal-binding</keyword>
<reference evidence="4" key="1">
    <citation type="journal article" date="2007" name="PLoS ONE">
        <title>The first genome sequence of an elite grapevine cultivar (Pinot noir Vitis vinifera L.): coping with a highly heterozygous genome.</title>
        <authorList>
            <person name="Velasco R."/>
            <person name="Zharkikh A."/>
            <person name="Troggio M."/>
            <person name="Cartwright D.A."/>
            <person name="Cestaro A."/>
            <person name="Pruss D."/>
            <person name="Pindo M."/>
            <person name="FitzGerald L.M."/>
            <person name="Vezzulli S."/>
            <person name="Reid J."/>
            <person name="Malacarne G."/>
            <person name="Iliev D."/>
            <person name="Coppola G."/>
            <person name="Wardell B."/>
            <person name="Micheletti D."/>
            <person name="Macalma T."/>
            <person name="Facci M."/>
            <person name="Mitchell J.T."/>
            <person name="Perazzolli M."/>
            <person name="Eldredge G."/>
            <person name="Gatto P."/>
            <person name="Oyzerski R."/>
            <person name="Moretto M."/>
            <person name="Gutin N."/>
            <person name="Stefanini M."/>
            <person name="Chen Y."/>
            <person name="Segala C."/>
            <person name="Davenport C."/>
            <person name="Dematte L."/>
            <person name="Mraz A."/>
            <person name="Battilana J."/>
            <person name="Stormo K."/>
            <person name="Costa F."/>
            <person name="Tao Q."/>
            <person name="Si-Ammour A."/>
            <person name="Harkins T."/>
            <person name="Lackey A."/>
            <person name="Perbost C."/>
            <person name="Taillon B."/>
            <person name="Stella A."/>
            <person name="Solovyev V."/>
            <person name="Fawcett J.A."/>
            <person name="Sterck L."/>
            <person name="Vandepoele K."/>
            <person name="Grando S.M."/>
            <person name="Toppo S."/>
            <person name="Moser C."/>
            <person name="Lanchbury J."/>
            <person name="Bogden R."/>
            <person name="Skolnick M."/>
            <person name="Sgaramella V."/>
            <person name="Bhatnagar S.K."/>
            <person name="Fontana P."/>
            <person name="Gutin A."/>
            <person name="Van de Peer Y."/>
            <person name="Salamini F."/>
            <person name="Viola R."/>
        </authorList>
    </citation>
    <scope>NUCLEOTIDE SEQUENCE</scope>
</reference>
<dbReference type="MEROPS" id="A11.051"/>
<name>A5AR51_VITVI</name>
<feature type="domain" description="CCHC-type" evidence="3">
    <location>
        <begin position="128"/>
        <end position="144"/>
    </location>
</feature>
<keyword evidence="1" id="KW-0862">Zinc</keyword>
<protein>
    <recommendedName>
        <fullName evidence="3">CCHC-type domain-containing protein</fullName>
    </recommendedName>
</protein>
<dbReference type="SUPFAM" id="SSF57756">
    <property type="entry name" value="Retrovirus zinc finger-like domains"/>
    <property type="match status" value="1"/>
</dbReference>
<dbReference type="EMBL" id="AM432728">
    <property type="protein sequence ID" value="CAN78208.1"/>
    <property type="molecule type" value="Genomic_DNA"/>
</dbReference>
<dbReference type="InterPro" id="IPR025724">
    <property type="entry name" value="GAG-pre-integrase_dom"/>
</dbReference>
<dbReference type="InterPro" id="IPR054722">
    <property type="entry name" value="PolX-like_BBD"/>
</dbReference>
<dbReference type="GO" id="GO:0008270">
    <property type="term" value="F:zinc ion binding"/>
    <property type="evidence" value="ECO:0007669"/>
    <property type="project" value="UniProtKB-KW"/>
</dbReference>
<dbReference type="SMART" id="SM00343">
    <property type="entry name" value="ZnF_C2HC"/>
    <property type="match status" value="2"/>
</dbReference>
<dbReference type="PROSITE" id="PS50158">
    <property type="entry name" value="ZF_CCHC"/>
    <property type="match status" value="1"/>
</dbReference>
<dbReference type="InterPro" id="IPR001878">
    <property type="entry name" value="Znf_CCHC"/>
</dbReference>
<dbReference type="Pfam" id="PF00098">
    <property type="entry name" value="zf-CCHC"/>
    <property type="match status" value="1"/>
</dbReference>
<gene>
    <name evidence="4" type="ORF">VITISV_023429</name>
</gene>
<accession>A5AR51</accession>
<dbReference type="AlphaFoldDB" id="A5AR51"/>